<sequence length="117" mass="12888">MVNSNNASTSPLHESDLQTLPCSLTFLCGDFRLSRSPAITWGLQTKQPSYEEEIVQIMLKKPSDEEEIVQIMLKKVLGLFGISYTLPPTEQEENCSGAEDSGKEPSEEAPVTVTTKP</sequence>
<dbReference type="Proteomes" id="UP001460270">
    <property type="component" value="Unassembled WGS sequence"/>
</dbReference>
<name>A0AAW0MUW3_9GOBI</name>
<organism evidence="2 3">
    <name type="scientific">Mugilogobius chulae</name>
    <name type="common">yellowstripe goby</name>
    <dbReference type="NCBI Taxonomy" id="88201"/>
    <lineage>
        <taxon>Eukaryota</taxon>
        <taxon>Metazoa</taxon>
        <taxon>Chordata</taxon>
        <taxon>Craniata</taxon>
        <taxon>Vertebrata</taxon>
        <taxon>Euteleostomi</taxon>
        <taxon>Actinopterygii</taxon>
        <taxon>Neopterygii</taxon>
        <taxon>Teleostei</taxon>
        <taxon>Neoteleostei</taxon>
        <taxon>Acanthomorphata</taxon>
        <taxon>Gobiaria</taxon>
        <taxon>Gobiiformes</taxon>
        <taxon>Gobioidei</taxon>
        <taxon>Gobiidae</taxon>
        <taxon>Gobionellinae</taxon>
        <taxon>Mugilogobius</taxon>
    </lineage>
</organism>
<dbReference type="AlphaFoldDB" id="A0AAW0MUW3"/>
<reference evidence="3" key="1">
    <citation type="submission" date="2024-04" db="EMBL/GenBank/DDBJ databases">
        <title>Salinicola lusitanus LLJ914,a marine bacterium isolated from the Okinawa Trough.</title>
        <authorList>
            <person name="Li J."/>
        </authorList>
    </citation>
    <scope>NUCLEOTIDE SEQUENCE [LARGE SCALE GENOMIC DNA]</scope>
</reference>
<evidence type="ECO:0000313" key="2">
    <source>
        <dbReference type="EMBL" id="KAK7880664.1"/>
    </source>
</evidence>
<gene>
    <name evidence="2" type="ORF">WMY93_032695</name>
</gene>
<feature type="region of interest" description="Disordered" evidence="1">
    <location>
        <begin position="87"/>
        <end position="117"/>
    </location>
</feature>
<protein>
    <submittedName>
        <fullName evidence="2">Uncharacterized protein</fullName>
    </submittedName>
</protein>
<proteinExistence type="predicted"/>
<comment type="caution">
    <text evidence="2">The sequence shown here is derived from an EMBL/GenBank/DDBJ whole genome shotgun (WGS) entry which is preliminary data.</text>
</comment>
<evidence type="ECO:0000313" key="3">
    <source>
        <dbReference type="Proteomes" id="UP001460270"/>
    </source>
</evidence>
<accession>A0AAW0MUW3</accession>
<dbReference type="EMBL" id="JBBPFD010000060">
    <property type="protein sequence ID" value="KAK7880664.1"/>
    <property type="molecule type" value="Genomic_DNA"/>
</dbReference>
<keyword evidence="3" id="KW-1185">Reference proteome</keyword>
<evidence type="ECO:0000256" key="1">
    <source>
        <dbReference type="SAM" id="MobiDB-lite"/>
    </source>
</evidence>